<name>A0A1Y1M215_PHOPY</name>
<proteinExistence type="inferred from homology"/>
<dbReference type="EMBL" id="GEZM01046426">
    <property type="protein sequence ID" value="JAV77254.1"/>
    <property type="molecule type" value="Transcribed_RNA"/>
</dbReference>
<dbReference type="EMBL" id="GEZM01046423">
    <property type="protein sequence ID" value="JAV77257.1"/>
    <property type="molecule type" value="Transcribed_RNA"/>
</dbReference>
<sequence>MQNHLLVTLRFGAPIAADSWTGYFNASDYGSECPQVDILFGKPYKGRENCLFLNVYTPQLRKDDDTSTYAVMIFIHGGGFFFGSVTFNYRLGQLFHIIICDSTDRDL</sequence>
<reference evidence="5" key="1">
    <citation type="journal article" date="2016" name="Sci. Rep.">
        <title>Molecular characterization of firefly nuptial gifts: a multi-omics approach sheds light on postcopulatory sexual selection.</title>
        <authorList>
            <person name="Al-Wathiqui N."/>
            <person name="Fallon T.R."/>
            <person name="South A."/>
            <person name="Weng J.K."/>
            <person name="Lewis S.M."/>
        </authorList>
    </citation>
    <scope>NUCLEOTIDE SEQUENCE</scope>
</reference>
<dbReference type="InterPro" id="IPR002168">
    <property type="entry name" value="Lipase_GDXG_HIS_AS"/>
</dbReference>
<organism evidence="5">
    <name type="scientific">Photinus pyralis</name>
    <name type="common">Common eastern firefly</name>
    <name type="synonym">Lampyris pyralis</name>
    <dbReference type="NCBI Taxonomy" id="7054"/>
    <lineage>
        <taxon>Eukaryota</taxon>
        <taxon>Metazoa</taxon>
        <taxon>Ecdysozoa</taxon>
        <taxon>Arthropoda</taxon>
        <taxon>Hexapoda</taxon>
        <taxon>Insecta</taxon>
        <taxon>Pterygota</taxon>
        <taxon>Neoptera</taxon>
        <taxon>Endopterygota</taxon>
        <taxon>Coleoptera</taxon>
        <taxon>Polyphaga</taxon>
        <taxon>Elateriformia</taxon>
        <taxon>Elateroidea</taxon>
        <taxon>Lampyridae</taxon>
        <taxon>Lampyrinae</taxon>
        <taxon>Photinus</taxon>
    </lineage>
</organism>
<dbReference type="AlphaFoldDB" id="A0A1Y1M215"/>
<dbReference type="EMBL" id="GEZM01046430">
    <property type="protein sequence ID" value="JAV77247.1"/>
    <property type="molecule type" value="Transcribed_RNA"/>
</dbReference>
<feature type="transmembrane region" description="Helical" evidence="3">
    <location>
        <begin position="69"/>
        <end position="89"/>
    </location>
</feature>
<evidence type="ECO:0000313" key="5">
    <source>
        <dbReference type="EMBL" id="JAV77247.1"/>
    </source>
</evidence>
<protein>
    <recommendedName>
        <fullName evidence="4">Carboxylesterase type B domain-containing protein</fullName>
    </recommendedName>
</protein>
<dbReference type="InterPro" id="IPR050309">
    <property type="entry name" value="Type-B_Carboxylest/Lipase"/>
</dbReference>
<dbReference type="InterPro" id="IPR029058">
    <property type="entry name" value="AB_hydrolase_fold"/>
</dbReference>
<dbReference type="GO" id="GO:0016787">
    <property type="term" value="F:hydrolase activity"/>
    <property type="evidence" value="ECO:0007669"/>
    <property type="project" value="InterPro"/>
</dbReference>
<dbReference type="Pfam" id="PF00135">
    <property type="entry name" value="COesterase"/>
    <property type="match status" value="1"/>
</dbReference>
<dbReference type="PROSITE" id="PS01173">
    <property type="entry name" value="LIPASE_GDXG_HIS"/>
    <property type="match status" value="1"/>
</dbReference>
<evidence type="ECO:0000259" key="4">
    <source>
        <dbReference type="Pfam" id="PF00135"/>
    </source>
</evidence>
<evidence type="ECO:0000256" key="1">
    <source>
        <dbReference type="ARBA" id="ARBA00010515"/>
    </source>
</evidence>
<dbReference type="EMBL" id="GEZM01046428">
    <property type="protein sequence ID" value="JAV77250.1"/>
    <property type="molecule type" value="Transcribed_RNA"/>
</dbReference>
<accession>A0A1Y1M215</accession>
<feature type="domain" description="Carboxylesterase type B" evidence="4">
    <location>
        <begin position="9"/>
        <end position="85"/>
    </location>
</feature>
<evidence type="ECO:0000256" key="2">
    <source>
        <dbReference type="ARBA" id="ARBA00023180"/>
    </source>
</evidence>
<dbReference type="PANTHER" id="PTHR11559">
    <property type="entry name" value="CARBOXYLESTERASE"/>
    <property type="match status" value="1"/>
</dbReference>
<keyword evidence="3" id="KW-1133">Transmembrane helix</keyword>
<dbReference type="InterPro" id="IPR002018">
    <property type="entry name" value="CarbesteraseB"/>
</dbReference>
<dbReference type="SUPFAM" id="SSF53474">
    <property type="entry name" value="alpha/beta-Hydrolases"/>
    <property type="match status" value="1"/>
</dbReference>
<keyword evidence="3" id="KW-0472">Membrane</keyword>
<comment type="similarity">
    <text evidence="1">Belongs to the 'GDXG' lipolytic enzyme family.</text>
</comment>
<keyword evidence="2" id="KW-0325">Glycoprotein</keyword>
<keyword evidence="3" id="KW-0812">Transmembrane</keyword>
<dbReference type="Gene3D" id="3.40.50.1820">
    <property type="entry name" value="alpha/beta hydrolase"/>
    <property type="match status" value="1"/>
</dbReference>
<evidence type="ECO:0000256" key="3">
    <source>
        <dbReference type="SAM" id="Phobius"/>
    </source>
</evidence>